<dbReference type="Gene3D" id="1.25.40.10">
    <property type="entry name" value="Tetratricopeptide repeat domain"/>
    <property type="match status" value="1"/>
</dbReference>
<dbReference type="SMART" id="SM01043">
    <property type="entry name" value="BTAD"/>
    <property type="match status" value="1"/>
</dbReference>
<evidence type="ECO:0000256" key="1">
    <source>
        <dbReference type="ARBA" id="ARBA00005820"/>
    </source>
</evidence>
<evidence type="ECO:0000313" key="11">
    <source>
        <dbReference type="EMBL" id="MEQ0559889.1"/>
    </source>
</evidence>
<evidence type="ECO:0000256" key="7">
    <source>
        <dbReference type="PROSITE-ProRule" id="PRU01091"/>
    </source>
</evidence>
<dbReference type="Proteomes" id="UP001440984">
    <property type="component" value="Unassembled WGS sequence"/>
</dbReference>
<evidence type="ECO:0000259" key="9">
    <source>
        <dbReference type="PROSITE" id="PS50110"/>
    </source>
</evidence>
<comment type="caution">
    <text evidence="11">The sequence shown here is derived from an EMBL/GenBank/DDBJ whole genome shotgun (WGS) entry which is preliminary data.</text>
</comment>
<dbReference type="InterPro" id="IPR005158">
    <property type="entry name" value="BTAD"/>
</dbReference>
<dbReference type="InterPro" id="IPR001789">
    <property type="entry name" value="Sig_transdc_resp-reg_receiver"/>
</dbReference>
<dbReference type="InterPro" id="IPR016032">
    <property type="entry name" value="Sig_transdc_resp-reg_C-effctor"/>
</dbReference>
<dbReference type="Pfam" id="PF00486">
    <property type="entry name" value="Trans_reg_C"/>
    <property type="match status" value="1"/>
</dbReference>
<evidence type="ECO:0000256" key="2">
    <source>
        <dbReference type="ARBA" id="ARBA00022553"/>
    </source>
</evidence>
<feature type="DNA-binding region" description="OmpR/PhoB-type" evidence="7">
    <location>
        <begin position="227"/>
        <end position="330"/>
    </location>
</feature>
<keyword evidence="3" id="KW-0805">Transcription regulation</keyword>
<evidence type="ECO:0000256" key="3">
    <source>
        <dbReference type="ARBA" id="ARBA00023015"/>
    </source>
</evidence>
<feature type="domain" description="OmpR/PhoB-type" evidence="10">
    <location>
        <begin position="227"/>
        <end position="330"/>
    </location>
</feature>
<keyword evidence="4 7" id="KW-0238">DNA-binding</keyword>
<dbReference type="PANTHER" id="PTHR35807">
    <property type="entry name" value="TRANSCRIPTIONAL REGULATOR REDD-RELATED"/>
    <property type="match status" value="1"/>
</dbReference>
<feature type="modified residue" description="4-aspartylphosphate" evidence="6">
    <location>
        <position position="56"/>
    </location>
</feature>
<keyword evidence="12" id="KW-1185">Reference proteome</keyword>
<reference evidence="11 12" key="1">
    <citation type="submission" date="2024-05" db="EMBL/GenBank/DDBJ databases">
        <authorList>
            <person name="Zhao H."/>
            <person name="Xu Y."/>
            <person name="Lin S."/>
            <person name="Spain J.C."/>
            <person name="Zhou N.-Y."/>
        </authorList>
    </citation>
    <scope>NUCLEOTIDE SEQUENCE [LARGE SCALE GENOMIC DNA]</scope>
    <source>
        <strain evidence="11 12">NEAU-NG30</strain>
    </source>
</reference>
<dbReference type="InterPro" id="IPR051677">
    <property type="entry name" value="AfsR-DnrI-RedD_regulator"/>
</dbReference>
<dbReference type="PROSITE" id="PS51755">
    <property type="entry name" value="OMPR_PHOB"/>
    <property type="match status" value="1"/>
</dbReference>
<dbReference type="SUPFAM" id="SSF48452">
    <property type="entry name" value="TPR-like"/>
    <property type="match status" value="1"/>
</dbReference>
<evidence type="ECO:0000256" key="6">
    <source>
        <dbReference type="PROSITE-ProRule" id="PRU00169"/>
    </source>
</evidence>
<dbReference type="InterPro" id="IPR000792">
    <property type="entry name" value="Tscrpt_reg_LuxR_C"/>
</dbReference>
<organism evidence="11 12">
    <name type="scientific">Amycolatopsis melonis</name>
    <dbReference type="NCBI Taxonomy" id="3156488"/>
    <lineage>
        <taxon>Bacteria</taxon>
        <taxon>Bacillati</taxon>
        <taxon>Actinomycetota</taxon>
        <taxon>Actinomycetes</taxon>
        <taxon>Pseudonocardiales</taxon>
        <taxon>Pseudonocardiaceae</taxon>
        <taxon>Amycolatopsis</taxon>
    </lineage>
</organism>
<proteinExistence type="inferred from homology"/>
<feature type="domain" description="HTH luxR-type" evidence="8">
    <location>
        <begin position="145"/>
        <end position="210"/>
    </location>
</feature>
<dbReference type="InterPro" id="IPR058245">
    <property type="entry name" value="NreC/VraR/RcsB-like_REC"/>
</dbReference>
<evidence type="ECO:0000313" key="12">
    <source>
        <dbReference type="Proteomes" id="UP001440984"/>
    </source>
</evidence>
<dbReference type="Pfam" id="PF00196">
    <property type="entry name" value="GerE"/>
    <property type="match status" value="1"/>
</dbReference>
<protein>
    <submittedName>
        <fullName evidence="11">BTAD domain-containing putative transcriptional regulator</fullName>
    </submittedName>
</protein>
<dbReference type="SMART" id="SM00862">
    <property type="entry name" value="Trans_reg_C"/>
    <property type="match status" value="1"/>
</dbReference>
<accession>A0ABV0LC60</accession>
<dbReference type="PANTHER" id="PTHR35807:SF1">
    <property type="entry name" value="TRANSCRIPTIONAL REGULATOR REDD"/>
    <property type="match status" value="1"/>
</dbReference>
<dbReference type="SMART" id="SM00421">
    <property type="entry name" value="HTH_LUXR"/>
    <property type="match status" value="1"/>
</dbReference>
<name>A0ABV0LC60_9PSEU</name>
<dbReference type="PRINTS" id="PR00038">
    <property type="entry name" value="HTHLUXR"/>
</dbReference>
<dbReference type="Gene3D" id="3.40.50.2300">
    <property type="match status" value="1"/>
</dbReference>
<dbReference type="CDD" id="cd15831">
    <property type="entry name" value="BTAD"/>
    <property type="match status" value="1"/>
</dbReference>
<dbReference type="CDD" id="cd17535">
    <property type="entry name" value="REC_NarL-like"/>
    <property type="match status" value="1"/>
</dbReference>
<dbReference type="CDD" id="cd06170">
    <property type="entry name" value="LuxR_C_like"/>
    <property type="match status" value="1"/>
</dbReference>
<dbReference type="SUPFAM" id="SSF52172">
    <property type="entry name" value="CheY-like"/>
    <property type="match status" value="1"/>
</dbReference>
<dbReference type="PROSITE" id="PS50043">
    <property type="entry name" value="HTH_LUXR_2"/>
    <property type="match status" value="1"/>
</dbReference>
<comment type="similarity">
    <text evidence="1">Belongs to the AfsR/DnrI/RedD regulatory family.</text>
</comment>
<feature type="domain" description="Response regulatory" evidence="9">
    <location>
        <begin position="5"/>
        <end position="121"/>
    </location>
</feature>
<gene>
    <name evidence="11" type="ORF">ABJI51_12455</name>
</gene>
<dbReference type="Gene3D" id="1.10.10.10">
    <property type="entry name" value="Winged helix-like DNA-binding domain superfamily/Winged helix DNA-binding domain"/>
    <property type="match status" value="1"/>
</dbReference>
<dbReference type="EMBL" id="JBDZYD010000004">
    <property type="protein sequence ID" value="MEQ0559889.1"/>
    <property type="molecule type" value="Genomic_DNA"/>
</dbReference>
<dbReference type="Pfam" id="PF00072">
    <property type="entry name" value="Response_reg"/>
    <property type="match status" value="1"/>
</dbReference>
<dbReference type="SUPFAM" id="SSF46894">
    <property type="entry name" value="C-terminal effector domain of the bipartite response regulators"/>
    <property type="match status" value="2"/>
</dbReference>
<dbReference type="InterPro" id="IPR011990">
    <property type="entry name" value="TPR-like_helical_dom_sf"/>
</dbReference>
<dbReference type="SMART" id="SM00448">
    <property type="entry name" value="REC"/>
    <property type="match status" value="1"/>
</dbReference>
<evidence type="ECO:0000259" key="8">
    <source>
        <dbReference type="PROSITE" id="PS50043"/>
    </source>
</evidence>
<keyword evidence="5" id="KW-0804">Transcription</keyword>
<dbReference type="InterPro" id="IPR011006">
    <property type="entry name" value="CheY-like_superfamily"/>
</dbReference>
<dbReference type="InterPro" id="IPR036388">
    <property type="entry name" value="WH-like_DNA-bd_sf"/>
</dbReference>
<sequence length="482" mass="51481">MTGIRVLLVDDQELVRSGLRRILRPRDGFVIAGECGDGADVPAALAATEADVVVMDLRMKHIDGIEATRRLRLGGPHPPVLALTTFDDDELLAGALRAGAVGYVLKDSPAEDLIRAVRAVAAGDAWLDAAVTARVLTAYRRSASRTVPADLLTSRELDVLRAVGRGQSDAEIAGALHISEVTVQSHVGRILAKLGLRDRPAAVVYAFDHGLVTPGQDTPDPVPPAVAPRVSPAPLRFSVLGPLRAWRGTTPLDLGPTRQQALLAALLLRPDTVVSDTELLDDVWGLEPPGTGTDVLPTYVLRIRNCLRAPAETTKDSVVRRERTGYLFAGQGVATDVAPLSALVAEADAAEAAADLAAAAEACAGAIGLFHGEPLAGLPGPFAEGERRRFGERKLVLLQRKADLQLRLGRHTEAAEELAVALAAHPHREPLAALLMRALHLRGLRADALAVYRQVRERLRHDYGVEPGEELDRTRAAVLRGR</sequence>
<evidence type="ECO:0000259" key="10">
    <source>
        <dbReference type="PROSITE" id="PS51755"/>
    </source>
</evidence>
<keyword evidence="2 6" id="KW-0597">Phosphoprotein</keyword>
<evidence type="ECO:0000256" key="5">
    <source>
        <dbReference type="ARBA" id="ARBA00023163"/>
    </source>
</evidence>
<dbReference type="PROSITE" id="PS50110">
    <property type="entry name" value="RESPONSE_REGULATORY"/>
    <property type="match status" value="1"/>
</dbReference>
<dbReference type="Pfam" id="PF03704">
    <property type="entry name" value="BTAD"/>
    <property type="match status" value="1"/>
</dbReference>
<dbReference type="InterPro" id="IPR001867">
    <property type="entry name" value="OmpR/PhoB-type_DNA-bd"/>
</dbReference>
<evidence type="ECO:0000256" key="4">
    <source>
        <dbReference type="ARBA" id="ARBA00023125"/>
    </source>
</evidence>